<feature type="compositionally biased region" description="Polar residues" evidence="1">
    <location>
        <begin position="423"/>
        <end position="442"/>
    </location>
</feature>
<evidence type="ECO:0000256" key="1">
    <source>
        <dbReference type="SAM" id="MobiDB-lite"/>
    </source>
</evidence>
<sequence length="613" mass="66742">MSSSFPRAERKSTTSTRSDLPRPSPAPRVSLISAVVPYLRRGSGPADDMPTHHKAALVTLKLSSQSFLDSVIKDDASRNPLYVIRTTGTSTNILRADPWDSLTKTAEIKWPKVVPTKGKTRETLGVLVQMNSGRWQPAETVLKPGTMLSAPLRFNIPNYSHGMKWKRVGNTYECTTSAVKGPVATLHPAIEGVPPRITVFETLHDKYDSRPVTVHKGVSTLLIDHLIITALLLVTDVQDWMLVQKYEGDELAPSIAPHSSSSSDQLDSASQSSPASASQSAPASASQWRKVLYGEPIYPRRYQSTNLRSVSTTDLSTPLPRSTKQMAKIVYGDPIYPSLTSSPVTTAWDSEEEDEEDDLDAWRAQQGSYSALASPQSAQFPSTHTYSPSSESIHDGHPPSHTYMDPSFYGEDIPPVPQIPAQYASSISTSSRGTTPPNSARSRVSRTLRELPSPPPPLSPSWPTHRSQSTPPREVQVPGRRPSEPLFLTPSTSSSPQPPARTLSRSQSMKLRQLPRPPTGAASDVQRPDMRSARRVSQFGVRSLPLPPGASGPPPLPRPLPQLKVTGDELWMYSWTTNAGGRRTAPIDAPPPYVAHVDAGHVVAPEQPPPPTS</sequence>
<feature type="region of interest" description="Disordered" evidence="1">
    <location>
        <begin position="253"/>
        <end position="282"/>
    </location>
</feature>
<accession>A0AAD6VMJ9</accession>
<organism evidence="2 3">
    <name type="scientific">Mycena pura</name>
    <dbReference type="NCBI Taxonomy" id="153505"/>
    <lineage>
        <taxon>Eukaryota</taxon>
        <taxon>Fungi</taxon>
        <taxon>Dikarya</taxon>
        <taxon>Basidiomycota</taxon>
        <taxon>Agaricomycotina</taxon>
        <taxon>Agaricomycetes</taxon>
        <taxon>Agaricomycetidae</taxon>
        <taxon>Agaricales</taxon>
        <taxon>Marasmiineae</taxon>
        <taxon>Mycenaceae</taxon>
        <taxon>Mycena</taxon>
    </lineage>
</organism>
<protein>
    <submittedName>
        <fullName evidence="2">Uncharacterized protein</fullName>
    </submittedName>
</protein>
<gene>
    <name evidence="2" type="ORF">GGX14DRAFT_597624</name>
</gene>
<keyword evidence="3" id="KW-1185">Reference proteome</keyword>
<dbReference type="AlphaFoldDB" id="A0AAD6VMJ9"/>
<reference evidence="2" key="1">
    <citation type="submission" date="2023-03" db="EMBL/GenBank/DDBJ databases">
        <title>Massive genome expansion in bonnet fungi (Mycena s.s.) driven by repeated elements and novel gene families across ecological guilds.</title>
        <authorList>
            <consortium name="Lawrence Berkeley National Laboratory"/>
            <person name="Harder C.B."/>
            <person name="Miyauchi S."/>
            <person name="Viragh M."/>
            <person name="Kuo A."/>
            <person name="Thoen E."/>
            <person name="Andreopoulos B."/>
            <person name="Lu D."/>
            <person name="Skrede I."/>
            <person name="Drula E."/>
            <person name="Henrissat B."/>
            <person name="Morin E."/>
            <person name="Kohler A."/>
            <person name="Barry K."/>
            <person name="LaButti K."/>
            <person name="Morin E."/>
            <person name="Salamov A."/>
            <person name="Lipzen A."/>
            <person name="Mereny Z."/>
            <person name="Hegedus B."/>
            <person name="Baldrian P."/>
            <person name="Stursova M."/>
            <person name="Weitz H."/>
            <person name="Taylor A."/>
            <person name="Grigoriev I.V."/>
            <person name="Nagy L.G."/>
            <person name="Martin F."/>
            <person name="Kauserud H."/>
        </authorList>
    </citation>
    <scope>NUCLEOTIDE SEQUENCE</scope>
    <source>
        <strain evidence="2">9144</strain>
    </source>
</reference>
<feature type="compositionally biased region" description="Low complexity" evidence="1">
    <location>
        <begin position="484"/>
        <end position="495"/>
    </location>
</feature>
<evidence type="ECO:0000313" key="3">
    <source>
        <dbReference type="Proteomes" id="UP001219525"/>
    </source>
</evidence>
<feature type="compositionally biased region" description="Pro residues" evidence="1">
    <location>
        <begin position="545"/>
        <end position="560"/>
    </location>
</feature>
<dbReference type="EMBL" id="JARJCW010000013">
    <property type="protein sequence ID" value="KAJ7217730.1"/>
    <property type="molecule type" value="Genomic_DNA"/>
</dbReference>
<feature type="compositionally biased region" description="Low complexity" evidence="1">
    <location>
        <begin position="259"/>
        <end position="282"/>
    </location>
</feature>
<feature type="compositionally biased region" description="Polar residues" evidence="1">
    <location>
        <begin position="369"/>
        <end position="391"/>
    </location>
</feature>
<evidence type="ECO:0000313" key="2">
    <source>
        <dbReference type="EMBL" id="KAJ7217730.1"/>
    </source>
</evidence>
<proteinExistence type="predicted"/>
<comment type="caution">
    <text evidence="2">The sequence shown here is derived from an EMBL/GenBank/DDBJ whole genome shotgun (WGS) entry which is preliminary data.</text>
</comment>
<feature type="region of interest" description="Disordered" evidence="1">
    <location>
        <begin position="369"/>
        <end position="561"/>
    </location>
</feature>
<feature type="region of interest" description="Disordered" evidence="1">
    <location>
        <begin position="1"/>
        <end position="26"/>
    </location>
</feature>
<name>A0AAD6VMJ9_9AGAR</name>
<dbReference type="Proteomes" id="UP001219525">
    <property type="component" value="Unassembled WGS sequence"/>
</dbReference>